<keyword evidence="2" id="KW-1185">Reference proteome</keyword>
<accession>A0A8S1PKN8</accession>
<sequence length="132" mass="15501">MDIIYQIIYQKVAKNQFLFKFQRVFMSKNIYKSRTYSKVSEDQKKKLLKLVCFFGFKIKDAAQQLNIKYAAAKSYMIFHRNNVMMSKHSINSQQVCQIAPLSLKKCNLTIISKIGGDVVQQLKFEYPTIKQE</sequence>
<dbReference type="OMA" id="MIFHRNN"/>
<reference evidence="1" key="1">
    <citation type="submission" date="2021-01" db="EMBL/GenBank/DDBJ databases">
        <authorList>
            <consortium name="Genoscope - CEA"/>
            <person name="William W."/>
        </authorList>
    </citation>
    <scope>NUCLEOTIDE SEQUENCE</scope>
</reference>
<dbReference type="EMBL" id="CAJJDM010000125">
    <property type="protein sequence ID" value="CAD8103845.1"/>
    <property type="molecule type" value="Genomic_DNA"/>
</dbReference>
<name>A0A8S1PKN8_PARPR</name>
<proteinExistence type="predicted"/>
<evidence type="ECO:0000313" key="2">
    <source>
        <dbReference type="Proteomes" id="UP000688137"/>
    </source>
</evidence>
<comment type="caution">
    <text evidence="1">The sequence shown here is derived from an EMBL/GenBank/DDBJ whole genome shotgun (WGS) entry which is preliminary data.</text>
</comment>
<evidence type="ECO:0000313" key="1">
    <source>
        <dbReference type="EMBL" id="CAD8103845.1"/>
    </source>
</evidence>
<dbReference type="Proteomes" id="UP000688137">
    <property type="component" value="Unassembled WGS sequence"/>
</dbReference>
<gene>
    <name evidence="1" type="ORF">PPRIM_AZ9-3.1.T1220062</name>
</gene>
<organism evidence="1 2">
    <name type="scientific">Paramecium primaurelia</name>
    <dbReference type="NCBI Taxonomy" id="5886"/>
    <lineage>
        <taxon>Eukaryota</taxon>
        <taxon>Sar</taxon>
        <taxon>Alveolata</taxon>
        <taxon>Ciliophora</taxon>
        <taxon>Intramacronucleata</taxon>
        <taxon>Oligohymenophorea</taxon>
        <taxon>Peniculida</taxon>
        <taxon>Parameciidae</taxon>
        <taxon>Paramecium</taxon>
    </lineage>
</organism>
<dbReference type="AlphaFoldDB" id="A0A8S1PKN8"/>
<protein>
    <submittedName>
        <fullName evidence="1">Uncharacterized protein</fullName>
    </submittedName>
</protein>